<gene>
    <name evidence="2" type="ORF">ACE5LO_13695</name>
</gene>
<comment type="caution">
    <text evidence="2">The sequence shown here is derived from an EMBL/GenBank/DDBJ whole genome shotgun (WGS) entry which is preliminary data.</text>
</comment>
<evidence type="ECO:0000313" key="3">
    <source>
        <dbReference type="Proteomes" id="UP001580430"/>
    </source>
</evidence>
<sequence>MQLIKWPWQIGVAIVIGVVTGFMGEDPGMVNERASLKPIVWALCGALLIQLINLAYTVYVVKFMKDLARIEKGLKQAENPYFRMIYYMVNGDLENAAREQEKVKGKQMQLTTKVQINLESRDIAEAENIVDQIRHPNSRPYFKALIAIYKKDWDDFEAQKVQLKQQVLVHALEAEAAFCKGELDQAEKHGDLAIEGADGLQRYILVKSRERQQNSPMRETYF</sequence>
<proteinExistence type="predicted"/>
<keyword evidence="3" id="KW-1185">Reference proteome</keyword>
<keyword evidence="1" id="KW-1133">Transmembrane helix</keyword>
<feature type="transmembrane region" description="Helical" evidence="1">
    <location>
        <begin position="7"/>
        <end position="24"/>
    </location>
</feature>
<dbReference type="EMBL" id="JBHIRY010000012">
    <property type="protein sequence ID" value="MFB5761446.1"/>
    <property type="molecule type" value="Genomic_DNA"/>
</dbReference>
<protein>
    <submittedName>
        <fullName evidence="2">Uncharacterized protein</fullName>
    </submittedName>
</protein>
<dbReference type="RefSeq" id="WP_375520588.1">
    <property type="nucleotide sequence ID" value="NZ_JBHIRY010000012.1"/>
</dbReference>
<keyword evidence="1" id="KW-0812">Transmembrane</keyword>
<name>A0ABV5C1Y4_9BACL</name>
<organism evidence="2 3">
    <name type="scientific">Paenibacillus medicaginis</name>
    <dbReference type="NCBI Taxonomy" id="1470560"/>
    <lineage>
        <taxon>Bacteria</taxon>
        <taxon>Bacillati</taxon>
        <taxon>Bacillota</taxon>
        <taxon>Bacilli</taxon>
        <taxon>Bacillales</taxon>
        <taxon>Paenibacillaceae</taxon>
        <taxon>Paenibacillus</taxon>
    </lineage>
</organism>
<accession>A0ABV5C1Y4</accession>
<dbReference type="Proteomes" id="UP001580430">
    <property type="component" value="Unassembled WGS sequence"/>
</dbReference>
<evidence type="ECO:0000313" key="2">
    <source>
        <dbReference type="EMBL" id="MFB5761446.1"/>
    </source>
</evidence>
<feature type="transmembrane region" description="Helical" evidence="1">
    <location>
        <begin position="39"/>
        <end position="61"/>
    </location>
</feature>
<keyword evidence="1" id="KW-0472">Membrane</keyword>
<evidence type="ECO:0000256" key="1">
    <source>
        <dbReference type="SAM" id="Phobius"/>
    </source>
</evidence>
<reference evidence="2 3" key="1">
    <citation type="submission" date="2024-09" db="EMBL/GenBank/DDBJ databases">
        <title>Paenibacillus zeirhizospherea sp. nov., isolated from surface of the maize (Zea mays) roots in a horticulture field, Hungary.</title>
        <authorList>
            <person name="Marton D."/>
            <person name="Farkas M."/>
            <person name="Bedics A."/>
            <person name="Toth E."/>
            <person name="Tancsics A."/>
            <person name="Boka K."/>
            <person name="Marati G."/>
            <person name="Kriszt B."/>
            <person name="Cserhati M."/>
        </authorList>
    </citation>
    <scope>NUCLEOTIDE SEQUENCE [LARGE SCALE GENOMIC DNA]</scope>
    <source>
        <strain evidence="2 3">JCM 18446</strain>
    </source>
</reference>